<organism evidence="1 2">
    <name type="scientific">Pseudoalteromonas amylolytica</name>
    <dbReference type="NCBI Taxonomy" id="1859457"/>
    <lineage>
        <taxon>Bacteria</taxon>
        <taxon>Pseudomonadati</taxon>
        <taxon>Pseudomonadota</taxon>
        <taxon>Gammaproteobacteria</taxon>
        <taxon>Alteromonadales</taxon>
        <taxon>Pseudoalteromonadaceae</taxon>
        <taxon>Pseudoalteromonas</taxon>
    </lineage>
</organism>
<proteinExistence type="predicted"/>
<accession>A0A1S1N1E9</accession>
<protein>
    <recommendedName>
        <fullName evidence="3">Apea-like HEPN domain-containing protein</fullName>
    </recommendedName>
</protein>
<evidence type="ECO:0008006" key="3">
    <source>
        <dbReference type="Google" id="ProtNLM"/>
    </source>
</evidence>
<comment type="caution">
    <text evidence="1">The sequence shown here is derived from an EMBL/GenBank/DDBJ whole genome shotgun (WGS) entry which is preliminary data.</text>
</comment>
<evidence type="ECO:0000313" key="1">
    <source>
        <dbReference type="EMBL" id="OHU93171.1"/>
    </source>
</evidence>
<dbReference type="EMBL" id="MKJU01000004">
    <property type="protein sequence ID" value="OHU93171.1"/>
    <property type="molecule type" value="Genomic_DNA"/>
</dbReference>
<evidence type="ECO:0000313" key="2">
    <source>
        <dbReference type="Proteomes" id="UP000179786"/>
    </source>
</evidence>
<dbReference type="RefSeq" id="WP_070982876.1">
    <property type="nucleotide sequence ID" value="NZ_MKJU01000004.1"/>
</dbReference>
<sequence>MRIFDSINRDVEKHQLFFIECWASLSNLNTLDSDRVSYNNVLNSIEEMLDLYALGDKYKAPDKRKHVARELEGFLQNDPIIKKSVFNNIPQQLAETLTSHDNPLENKRSLIVSFLQELRNLINTHYRNESTSELSALLSDESEFNDSLLRDIYISANSLMSVLITQGMPISECYLLCRNYLMKRKDTVTFGDAIEGFFSKLKLPYGQYEVTLKLDDKKLYELIGRTSVKSLGDCHFSTVPRTEEERRYYVSAKIKVHAISFSSAIAASEKILFQAIDLFSYFLGKREIKILSKAEVVSSSNGDSKQLPRFEKELANILERWSDDELSDYMEVIGHFRQMGSEKTANKVHSTFKFFQNGVTEKSLESRFTAFWSALESLTLINENSKQTHDEHVIAAVIPCIALDYPVKQLSALKGCAKTLNWDNFNFDGAPFKIQDADLSSIYKALKTEDFAEQIKSSLSDHPYAQYRFMQFINLCSNPYELSNKVDAHRDKVELHIHRIYRIRNAIVHNASSHERLQLLVVNLEHYLRSTLNALVYTVIRSKAILSPEEAFVRYQHSANRVFIEMDPSKLYSGKKKEGKIKEIINGNVTVSDNQLIAWLSLYRR</sequence>
<dbReference type="AlphaFoldDB" id="A0A1S1N1E9"/>
<keyword evidence="2" id="KW-1185">Reference proteome</keyword>
<dbReference type="Proteomes" id="UP000179786">
    <property type="component" value="Unassembled WGS sequence"/>
</dbReference>
<reference evidence="1 2" key="1">
    <citation type="submission" date="2016-09" db="EMBL/GenBank/DDBJ databases">
        <title>Pseudoalteromonas amylolytica sp. nov., isolated from the surface seawater.</title>
        <authorList>
            <person name="Wu Y.-H."/>
            <person name="Cheng H."/>
            <person name="Jin X.-B."/>
            <person name="Wang C.-S."/>
            <person name="Xu X.-W."/>
        </authorList>
    </citation>
    <scope>NUCLEOTIDE SEQUENCE [LARGE SCALE GENOMIC DNA]</scope>
    <source>
        <strain evidence="1 2">JW1</strain>
    </source>
</reference>
<gene>
    <name evidence="1" type="ORF">BET10_02380</name>
</gene>
<name>A0A1S1N1E9_9GAMM</name>
<dbReference type="OrthoDB" id="6626310at2"/>